<evidence type="ECO:0000313" key="2">
    <source>
        <dbReference type="EMBL" id="MBA9027306.1"/>
    </source>
</evidence>
<keyword evidence="1" id="KW-1133">Transmembrane helix</keyword>
<reference evidence="2 3" key="1">
    <citation type="submission" date="2020-08" db="EMBL/GenBank/DDBJ databases">
        <title>Genomic Encyclopedia of Type Strains, Phase IV (KMG-IV): sequencing the most valuable type-strain genomes for metagenomic binning, comparative biology and taxonomic classification.</title>
        <authorList>
            <person name="Goeker M."/>
        </authorList>
    </citation>
    <scope>NUCLEOTIDE SEQUENCE [LARGE SCALE GENOMIC DNA]</scope>
    <source>
        <strain evidence="2 3">DSM 105481</strain>
    </source>
</reference>
<keyword evidence="1" id="KW-0812">Transmembrane</keyword>
<feature type="transmembrane region" description="Helical" evidence="1">
    <location>
        <begin position="45"/>
        <end position="65"/>
    </location>
</feature>
<name>A0ABR6CRF7_9BACI</name>
<evidence type="ECO:0000256" key="1">
    <source>
        <dbReference type="SAM" id="Phobius"/>
    </source>
</evidence>
<keyword evidence="3" id="KW-1185">Reference proteome</keyword>
<dbReference type="RefSeq" id="WP_182502838.1">
    <property type="nucleotide sequence ID" value="NZ_JACJHX010000007.1"/>
</dbReference>
<keyword evidence="1" id="KW-0472">Membrane</keyword>
<comment type="caution">
    <text evidence="2">The sequence shown here is derived from an EMBL/GenBank/DDBJ whole genome shotgun (WGS) entry which is preliminary data.</text>
</comment>
<feature type="transmembrane region" description="Helical" evidence="1">
    <location>
        <begin position="7"/>
        <end position="33"/>
    </location>
</feature>
<organism evidence="2 3">
    <name type="scientific">Peribacillus huizhouensis</name>
    <dbReference type="NCBI Taxonomy" id="1501239"/>
    <lineage>
        <taxon>Bacteria</taxon>
        <taxon>Bacillati</taxon>
        <taxon>Bacillota</taxon>
        <taxon>Bacilli</taxon>
        <taxon>Bacillales</taxon>
        <taxon>Bacillaceae</taxon>
        <taxon>Peribacillus</taxon>
    </lineage>
</organism>
<sequence>MKLKCFIVTFLSLVSTTVMLLLIGHLFSIPWLMFHLEYINNSNGFIISTGSFVPLIIGLIVSFFAEKIYVNKYRQKFD</sequence>
<gene>
    <name evidence="2" type="ORF">HNP81_002596</name>
</gene>
<dbReference type="Proteomes" id="UP000626697">
    <property type="component" value="Unassembled WGS sequence"/>
</dbReference>
<protein>
    <submittedName>
        <fullName evidence="2">Uncharacterized protein</fullName>
    </submittedName>
</protein>
<proteinExistence type="predicted"/>
<evidence type="ECO:0000313" key="3">
    <source>
        <dbReference type="Proteomes" id="UP000626697"/>
    </source>
</evidence>
<dbReference type="EMBL" id="JACJHX010000007">
    <property type="protein sequence ID" value="MBA9027306.1"/>
    <property type="molecule type" value="Genomic_DNA"/>
</dbReference>
<accession>A0ABR6CRF7</accession>